<feature type="region of interest" description="Disordered" evidence="1">
    <location>
        <begin position="839"/>
        <end position="880"/>
    </location>
</feature>
<feature type="compositionally biased region" description="Low complexity" evidence="1">
    <location>
        <begin position="839"/>
        <end position="853"/>
    </location>
</feature>
<evidence type="ECO:0000313" key="6">
    <source>
        <dbReference type="Proteomes" id="UP000033867"/>
    </source>
</evidence>
<feature type="domain" description="Transcobalamin-like C-terminal" evidence="4">
    <location>
        <begin position="298"/>
        <end position="364"/>
    </location>
</feature>
<reference evidence="5 6" key="1">
    <citation type="journal article" date="2015" name="Nature">
        <title>rRNA introns, odd ribosomes, and small enigmatic genomes across a large radiation of phyla.</title>
        <authorList>
            <person name="Brown C.T."/>
            <person name="Hug L.A."/>
            <person name="Thomas B.C."/>
            <person name="Sharon I."/>
            <person name="Castelle C.J."/>
            <person name="Singh A."/>
            <person name="Wilkins M.J."/>
            <person name="Williams K.H."/>
            <person name="Banfield J.F."/>
        </authorList>
    </citation>
    <scope>NUCLEOTIDE SEQUENCE [LARGE SCALE GENOMIC DNA]</scope>
</reference>
<dbReference type="CDD" id="cd00688">
    <property type="entry name" value="ISOPREN_C2_like"/>
    <property type="match status" value="1"/>
</dbReference>
<feature type="transmembrane region" description="Helical" evidence="2">
    <location>
        <begin position="884"/>
        <end position="903"/>
    </location>
</feature>
<feature type="signal peptide" evidence="3">
    <location>
        <begin position="1"/>
        <end position="25"/>
    </location>
</feature>
<comment type="caution">
    <text evidence="5">The sequence shown here is derived from an EMBL/GenBank/DDBJ whole genome shotgun (WGS) entry which is preliminary data.</text>
</comment>
<dbReference type="GO" id="GO:0005615">
    <property type="term" value="C:extracellular space"/>
    <property type="evidence" value="ECO:0007669"/>
    <property type="project" value="TreeGrafter"/>
</dbReference>
<dbReference type="GO" id="GO:0015889">
    <property type="term" value="P:cobalamin transport"/>
    <property type="evidence" value="ECO:0007669"/>
    <property type="project" value="TreeGrafter"/>
</dbReference>
<keyword evidence="3" id="KW-0732">Signal</keyword>
<dbReference type="InterPro" id="IPR008930">
    <property type="entry name" value="Terpenoid_cyclase/PrenylTrfase"/>
</dbReference>
<name>A0A0G1E739_9BACT</name>
<dbReference type="AlphaFoldDB" id="A0A0G1E739"/>
<keyword evidence="2" id="KW-0812">Transmembrane</keyword>
<dbReference type="SUPFAM" id="SSF48239">
    <property type="entry name" value="Terpenoid cyclases/Protein prenyltransferases"/>
    <property type="match status" value="1"/>
</dbReference>
<evidence type="ECO:0000256" key="2">
    <source>
        <dbReference type="SAM" id="Phobius"/>
    </source>
</evidence>
<protein>
    <recommendedName>
        <fullName evidence="4">Transcobalamin-like C-terminal domain-containing protein</fullName>
    </recommendedName>
</protein>
<dbReference type="GO" id="GO:0031419">
    <property type="term" value="F:cobalamin binding"/>
    <property type="evidence" value="ECO:0007669"/>
    <property type="project" value="TreeGrafter"/>
</dbReference>
<dbReference type="PANTHER" id="PTHR10559:SF18">
    <property type="entry name" value="TRANSCOBALAMIN II"/>
    <property type="match status" value="1"/>
</dbReference>
<dbReference type="EMBL" id="LCEK01000057">
    <property type="protein sequence ID" value="KKS70378.1"/>
    <property type="molecule type" value="Genomic_DNA"/>
</dbReference>
<dbReference type="Gene3D" id="1.50.10.20">
    <property type="match status" value="2"/>
</dbReference>
<dbReference type="Pfam" id="PF14478">
    <property type="entry name" value="DUF4430"/>
    <property type="match status" value="1"/>
</dbReference>
<dbReference type="InterPro" id="IPR051588">
    <property type="entry name" value="Cobalamin_Transport"/>
</dbReference>
<sequence length="907" mass="97764">MKQKIYSTIFLTVFFSLVGVSAVYADTISTLATGTTSHLTIRNQAAVVFDDEVTIPTSTTFSYTNVTTGELASTSTEGSTVLSLILTADALSEDFSISDISYYPSRDSFIINCMTIQSADSACWNWKYVVNGTYPFDAIDDAMLSGGEHVFFYFGDRYTISTDTDTYDVGADATVTFEEYDFSSDAWNPKQNATVLLTEPLLSDWSNYPPQIYASAITNDSGSALLPLSQIGTFDVTIPDDYWPKQTIEVTTAPQEHGIENHVTVRYINDLLLNETIYTTSTYFADTAGNVVESTTTTALGVLTNALRLNNIDVEIINSWTYYISSIDGHTASGFDGWVYTVNQMDEYSGINDKILNDGDSLEVFYSVWPWRISTNATSTIVGNDIVFTAEEYDPSSTTWGPTTTTTMSINGDLYETDGQGSIIFTPAVATTTIAYIYSGSEDYPQNSAKVELPVYEEVQEDHAPSGGSGGGGCGSCGSNSTSDVDTVVKNIITFLDASQNEDGSFGSSISFSDWTAFAYNAYTGPAAGKDTLKAYLLTDPDPRDGFNDTASYAKRAMVLMSYGIDPYVGTNTNYIQKILDGFDGTQFGIDGIINDDIFALMPLLHAGYTHIDPMIVSSTKYILSQQHADGSFESKDLTGTALQILPELTNINGVTDAIAKAKNFLLSGQQNDGGFGDIYATPWIMQGLTANGVDISILKKNNLSPIDYIQANQVADGGIGETTNTLRLWTSAWAVPALLEKPWYSLLSSFSIPQSVPPSSGGGNTTTENSATSTPNTTTQETATSTEALTDETPSENTSEVTILPISYESQEATLYAIGGGIVEQTLEPEVAGVKITSETASPEESAEQASENTAESVEQLVSEETTATADANAPEKNGAKPVHYAFGATIFLGLLLGWRFLRTLV</sequence>
<evidence type="ECO:0000259" key="4">
    <source>
        <dbReference type="Pfam" id="PF14478"/>
    </source>
</evidence>
<keyword evidence="2" id="KW-0472">Membrane</keyword>
<feature type="region of interest" description="Disordered" evidence="1">
    <location>
        <begin position="756"/>
        <end position="801"/>
    </location>
</feature>
<evidence type="ECO:0000313" key="5">
    <source>
        <dbReference type="EMBL" id="KKS70378.1"/>
    </source>
</evidence>
<organism evidence="5 6">
    <name type="scientific">Candidatus Magasanikbacteria bacterium GW2011_GWE2_42_7</name>
    <dbReference type="NCBI Taxonomy" id="1619052"/>
    <lineage>
        <taxon>Bacteria</taxon>
        <taxon>Candidatus Magasanikiibacteriota</taxon>
    </lineage>
</organism>
<evidence type="ECO:0000256" key="3">
    <source>
        <dbReference type="SAM" id="SignalP"/>
    </source>
</evidence>
<dbReference type="PANTHER" id="PTHR10559">
    <property type="entry name" value="TRANSCOBALAMIN-1/GASTRIC INTRINSIC FACTOR"/>
    <property type="match status" value="1"/>
</dbReference>
<accession>A0A0G1E739</accession>
<dbReference type="Proteomes" id="UP000033867">
    <property type="component" value="Unassembled WGS sequence"/>
</dbReference>
<dbReference type="InterPro" id="IPR027954">
    <property type="entry name" value="Transcobalamin-like_C"/>
</dbReference>
<proteinExistence type="predicted"/>
<dbReference type="Gene3D" id="2.170.130.30">
    <property type="match status" value="1"/>
</dbReference>
<feature type="compositionally biased region" description="Low complexity" evidence="1">
    <location>
        <begin position="766"/>
        <end position="789"/>
    </location>
</feature>
<keyword evidence="2" id="KW-1133">Transmembrane helix</keyword>
<gene>
    <name evidence="5" type="ORF">UV42_C0057G0004</name>
</gene>
<evidence type="ECO:0000256" key="1">
    <source>
        <dbReference type="SAM" id="MobiDB-lite"/>
    </source>
</evidence>
<feature type="chain" id="PRO_5002536683" description="Transcobalamin-like C-terminal domain-containing protein" evidence="3">
    <location>
        <begin position="26"/>
        <end position="907"/>
    </location>
</feature>